<dbReference type="EMBL" id="JAGILA010000009">
    <property type="protein sequence ID" value="MBP2238797.1"/>
    <property type="molecule type" value="Genomic_DNA"/>
</dbReference>
<reference evidence="1 2" key="1">
    <citation type="submission" date="2021-03" db="EMBL/GenBank/DDBJ databases">
        <title>Genomic Encyclopedia of Type Strains, Phase IV (KMG-IV): sequencing the most valuable type-strain genomes for metagenomic binning, comparative biology and taxonomic classification.</title>
        <authorList>
            <person name="Goeker M."/>
        </authorList>
    </citation>
    <scope>NUCLEOTIDE SEQUENCE [LARGE SCALE GENOMIC DNA]</scope>
    <source>
        <strain evidence="1 2">DSM 13372</strain>
    </source>
</reference>
<dbReference type="SUPFAM" id="SSF47789">
    <property type="entry name" value="C-terminal domain of RNA polymerase alpha subunit"/>
    <property type="match status" value="1"/>
</dbReference>
<comment type="caution">
    <text evidence="1">The sequence shown here is derived from an EMBL/GenBank/DDBJ whole genome shotgun (WGS) entry which is preliminary data.</text>
</comment>
<evidence type="ECO:0000313" key="2">
    <source>
        <dbReference type="Proteomes" id="UP000730739"/>
    </source>
</evidence>
<accession>A0ABS4R7D1</accession>
<dbReference type="Proteomes" id="UP000730739">
    <property type="component" value="Unassembled WGS sequence"/>
</dbReference>
<gene>
    <name evidence="1" type="ORF">J2Z31_005338</name>
</gene>
<sequence>MDTKLADLKLKPWLLAELNQLGYEVVGDMQHLSIEEMLRIPGMGGRDWRVIAKALGIEWNPWLKKRR</sequence>
<organism evidence="1 2">
    <name type="scientific">Sinorhizobium kostiense</name>
    <dbReference type="NCBI Taxonomy" id="76747"/>
    <lineage>
        <taxon>Bacteria</taxon>
        <taxon>Pseudomonadati</taxon>
        <taxon>Pseudomonadota</taxon>
        <taxon>Alphaproteobacteria</taxon>
        <taxon>Hyphomicrobiales</taxon>
        <taxon>Rhizobiaceae</taxon>
        <taxon>Sinorhizobium/Ensifer group</taxon>
        <taxon>Sinorhizobium</taxon>
    </lineage>
</organism>
<keyword evidence="1" id="KW-0347">Helicase</keyword>
<name>A0ABS4R7D1_9HYPH</name>
<keyword evidence="1" id="KW-0547">Nucleotide-binding</keyword>
<keyword evidence="2" id="KW-1185">Reference proteome</keyword>
<proteinExistence type="predicted"/>
<protein>
    <submittedName>
        <fullName evidence="1">Superfamily II DNA/RNA helicase</fullName>
    </submittedName>
</protein>
<keyword evidence="1" id="KW-0067">ATP-binding</keyword>
<dbReference type="GO" id="GO:0004386">
    <property type="term" value="F:helicase activity"/>
    <property type="evidence" value="ECO:0007669"/>
    <property type="project" value="UniProtKB-KW"/>
</dbReference>
<keyword evidence="1" id="KW-0378">Hydrolase</keyword>
<dbReference type="RefSeq" id="WP_209606143.1">
    <property type="nucleotide sequence ID" value="NZ_JAGILA010000009.1"/>
</dbReference>
<evidence type="ECO:0000313" key="1">
    <source>
        <dbReference type="EMBL" id="MBP2238797.1"/>
    </source>
</evidence>